<comment type="function">
    <text evidence="5">NDH-1 shuttles electrons from NADH, via FMN and iron-sulfur (Fe-S) centers, to quinones in the respiratory chain. The immediate electron acceptor for the enzyme in this species is believed to be a menaquinone. Couples the redox reaction to proton translocation (for every two electrons transferred, four hydrogen ions are translocated across the cytoplasmic membrane), and thus conserves the redox energy in a proton gradient.</text>
</comment>
<reference evidence="8" key="1">
    <citation type="submission" date="2011-09" db="EMBL/GenBank/DDBJ databases">
        <title>The permanent draft genome of Mucilaginibacter paludis DSM 18603.</title>
        <authorList>
            <consortium name="US DOE Joint Genome Institute (JGI-PGF)"/>
            <person name="Lucas S."/>
            <person name="Han J."/>
            <person name="Lapidus A."/>
            <person name="Bruce D."/>
            <person name="Goodwin L."/>
            <person name="Pitluck S."/>
            <person name="Peters L."/>
            <person name="Kyrpides N."/>
            <person name="Mavromatis K."/>
            <person name="Ivanova N."/>
            <person name="Mikhailova N."/>
            <person name="Held B."/>
            <person name="Detter J.C."/>
            <person name="Tapia R."/>
            <person name="Han C."/>
            <person name="Land M."/>
            <person name="Hauser L."/>
            <person name="Markowitz V."/>
            <person name="Cheng J.-F."/>
            <person name="Hugenholtz P."/>
            <person name="Woyke T."/>
            <person name="Wu D."/>
            <person name="Tindall B."/>
            <person name="Brambilla E."/>
            <person name="Klenk H.-P."/>
            <person name="Eisen J.A."/>
        </authorList>
    </citation>
    <scope>NUCLEOTIDE SEQUENCE [LARGE SCALE GENOMIC DNA]</scope>
    <source>
        <strain evidence="8">DSM 18603</strain>
    </source>
</reference>
<gene>
    <name evidence="5" type="primary">nuoN</name>
    <name evidence="8" type="ORF">Mucpa_5866</name>
</gene>
<comment type="catalytic activity">
    <reaction evidence="5">
        <text>a quinone + NADH + 5 H(+)(in) = a quinol + NAD(+) + 4 H(+)(out)</text>
        <dbReference type="Rhea" id="RHEA:57888"/>
        <dbReference type="ChEBI" id="CHEBI:15378"/>
        <dbReference type="ChEBI" id="CHEBI:24646"/>
        <dbReference type="ChEBI" id="CHEBI:57540"/>
        <dbReference type="ChEBI" id="CHEBI:57945"/>
        <dbReference type="ChEBI" id="CHEBI:132124"/>
    </reaction>
</comment>
<keyword evidence="5" id="KW-1003">Cell membrane</keyword>
<keyword evidence="5" id="KW-1278">Translocase</keyword>
<feature type="transmembrane region" description="Helical" evidence="5">
    <location>
        <begin position="325"/>
        <end position="346"/>
    </location>
</feature>
<dbReference type="eggNOG" id="COG1007">
    <property type="taxonomic scope" value="Bacteria"/>
</dbReference>
<keyword evidence="5" id="KW-0874">Quinone</keyword>
<comment type="similarity">
    <text evidence="5">Belongs to the complex I subunit 2 family.</text>
</comment>
<feature type="transmembrane region" description="Helical" evidence="5">
    <location>
        <begin position="151"/>
        <end position="172"/>
    </location>
</feature>
<keyword evidence="3 5" id="KW-1133">Transmembrane helix</keyword>
<dbReference type="HAMAP" id="MF_00445">
    <property type="entry name" value="NDH1_NuoN_1"/>
    <property type="match status" value="1"/>
</dbReference>
<comment type="subunit">
    <text evidence="5">NDH-1 is composed of 14 different subunits. Subunits NuoA, H, J, K, L, M, N constitute the membrane sector of the complex.</text>
</comment>
<dbReference type="Proteomes" id="UP000002774">
    <property type="component" value="Chromosome"/>
</dbReference>
<feature type="transmembrane region" description="Helical" evidence="5">
    <location>
        <begin position="53"/>
        <end position="72"/>
    </location>
</feature>
<keyword evidence="5" id="KW-0813">Transport</keyword>
<dbReference type="OrthoDB" id="9811718at2"/>
<dbReference type="EC" id="7.1.1.-" evidence="5"/>
<dbReference type="NCBIfam" id="TIGR01770">
    <property type="entry name" value="NDH_I_N"/>
    <property type="match status" value="1"/>
</dbReference>
<feature type="transmembrane region" description="Helical" evidence="5">
    <location>
        <begin position="435"/>
        <end position="456"/>
    </location>
</feature>
<organism evidence="8 9">
    <name type="scientific">Mucilaginibacter paludis DSM 18603</name>
    <dbReference type="NCBI Taxonomy" id="714943"/>
    <lineage>
        <taxon>Bacteria</taxon>
        <taxon>Pseudomonadati</taxon>
        <taxon>Bacteroidota</taxon>
        <taxon>Sphingobacteriia</taxon>
        <taxon>Sphingobacteriales</taxon>
        <taxon>Sphingobacteriaceae</taxon>
        <taxon>Mucilaginibacter</taxon>
    </lineage>
</organism>
<feature type="transmembrane region" description="Helical" evidence="5">
    <location>
        <begin position="299"/>
        <end position="318"/>
    </location>
</feature>
<dbReference type="PANTHER" id="PTHR22773">
    <property type="entry name" value="NADH DEHYDROGENASE"/>
    <property type="match status" value="1"/>
</dbReference>
<keyword evidence="5" id="KW-0520">NAD</keyword>
<evidence type="ECO:0000256" key="3">
    <source>
        <dbReference type="ARBA" id="ARBA00022989"/>
    </source>
</evidence>
<feature type="transmembrane region" description="Helical" evidence="5">
    <location>
        <begin position="126"/>
        <end position="145"/>
    </location>
</feature>
<evidence type="ECO:0000256" key="2">
    <source>
        <dbReference type="ARBA" id="ARBA00022692"/>
    </source>
</evidence>
<evidence type="ECO:0000256" key="6">
    <source>
        <dbReference type="RuleBase" id="RU000320"/>
    </source>
</evidence>
<evidence type="ECO:0000256" key="5">
    <source>
        <dbReference type="HAMAP-Rule" id="MF_00445"/>
    </source>
</evidence>
<keyword evidence="2 5" id="KW-0812">Transmembrane</keyword>
<evidence type="ECO:0000256" key="4">
    <source>
        <dbReference type="ARBA" id="ARBA00023136"/>
    </source>
</evidence>
<feature type="domain" description="NADH:quinone oxidoreductase/Mrp antiporter transmembrane" evidence="7">
    <location>
        <begin position="147"/>
        <end position="429"/>
    </location>
</feature>
<dbReference type="HOGENOM" id="CLU_007100_1_3_10"/>
<dbReference type="EMBL" id="CM001403">
    <property type="protein sequence ID" value="EHQ29932.1"/>
    <property type="molecule type" value="Genomic_DNA"/>
</dbReference>
<dbReference type="Pfam" id="PF00361">
    <property type="entry name" value="Proton_antipo_M"/>
    <property type="match status" value="1"/>
</dbReference>
<protein>
    <recommendedName>
        <fullName evidence="5">NADH-quinone oxidoreductase subunit N</fullName>
        <ecNumber evidence="5">7.1.1.-</ecNumber>
    </recommendedName>
    <alternativeName>
        <fullName evidence="5">NADH dehydrogenase I subunit N</fullName>
    </alternativeName>
    <alternativeName>
        <fullName evidence="5">NDH-1 subunit N</fullName>
    </alternativeName>
</protein>
<dbReference type="STRING" id="714943.Mucpa_5866"/>
<feature type="transmembrane region" description="Helical" evidence="5">
    <location>
        <begin position="20"/>
        <end position="41"/>
    </location>
</feature>
<dbReference type="GO" id="GO:0042773">
    <property type="term" value="P:ATP synthesis coupled electron transport"/>
    <property type="evidence" value="ECO:0007669"/>
    <property type="project" value="InterPro"/>
</dbReference>
<dbReference type="RefSeq" id="WP_008511412.1">
    <property type="nucleotide sequence ID" value="NZ_CM001403.1"/>
</dbReference>
<accession>H1Y7T7</accession>
<dbReference type="GO" id="GO:0005886">
    <property type="term" value="C:plasma membrane"/>
    <property type="evidence" value="ECO:0007669"/>
    <property type="project" value="UniProtKB-SubCell"/>
</dbReference>
<evidence type="ECO:0000313" key="9">
    <source>
        <dbReference type="Proteomes" id="UP000002774"/>
    </source>
</evidence>
<dbReference type="GO" id="GO:0008137">
    <property type="term" value="F:NADH dehydrogenase (ubiquinone) activity"/>
    <property type="evidence" value="ECO:0007669"/>
    <property type="project" value="InterPro"/>
</dbReference>
<feature type="transmembrane region" description="Helical" evidence="5">
    <location>
        <begin position="84"/>
        <end position="114"/>
    </location>
</feature>
<evidence type="ECO:0000256" key="1">
    <source>
        <dbReference type="ARBA" id="ARBA00004127"/>
    </source>
</evidence>
<feature type="transmembrane region" description="Helical" evidence="5">
    <location>
        <begin position="226"/>
        <end position="251"/>
    </location>
</feature>
<dbReference type="InterPro" id="IPR010096">
    <property type="entry name" value="NADH-Q_OxRdtase_suN/2"/>
</dbReference>
<comment type="subcellular location">
    <subcellularLocation>
        <location evidence="5">Cell membrane</location>
        <topology evidence="5">Multi-pass membrane protein</topology>
    </subcellularLocation>
    <subcellularLocation>
        <location evidence="1">Endomembrane system</location>
        <topology evidence="1">Multi-pass membrane protein</topology>
    </subcellularLocation>
    <subcellularLocation>
        <location evidence="6">Membrane</location>
        <topology evidence="6">Multi-pass membrane protein</topology>
    </subcellularLocation>
</comment>
<feature type="transmembrane region" description="Helical" evidence="5">
    <location>
        <begin position="184"/>
        <end position="206"/>
    </location>
</feature>
<dbReference type="GO" id="GO:0050136">
    <property type="term" value="F:NADH dehydrogenase (quinone) (non-electrogenic) activity"/>
    <property type="evidence" value="ECO:0007669"/>
    <property type="project" value="UniProtKB-UniRule"/>
</dbReference>
<keyword evidence="4 5" id="KW-0472">Membrane</keyword>
<proteinExistence type="inferred from homology"/>
<dbReference type="InterPro" id="IPR001750">
    <property type="entry name" value="ND/Mrp_TM"/>
</dbReference>
<keyword evidence="9" id="KW-1185">Reference proteome</keyword>
<sequence length="507" mass="56260">MNDLLPYIPEHLNNIRQSLVFFMPEIGLSLLFILVFVTDLLFGKNSGWMCRGIAIAGLIIVLYQCLWQFVLLNDGTLLKNNAQYIFGGMLFVDRTAVIFKLILDVCAICVLLYIPWDKALRSHFKGLSDLYSIIIASLLGLHLMVMAVNLLSIYISIEMVSIASYLMVAYRSDTQGTTEAGMKYVLFGAVSSAIMLYGISLLYGFGGSLNLQSDAFIHNLTLVNPVSVSLAIVLVMVGIGFKLSFVPMHFWVPDVYQGAATPVTAYLSTLPKVAGFALLINFLTPFIFNSQFNAIDFRLFLSVVGIVTMIVGNLAALWQTNIKRLLAYSSIGHTGFALMTLATFSQQGISALLFYLAVYAIANIGALMLSSYYVNRIGAHDLDSYKGAGLRYPLPSVCFVIILISLAGLPVSAGFNGKVLVFSSVYKIYDQNHNTWLLALMITGAATTIISLFYYIKIPLYLFLKKNEHHVDDLYITHRYLLIFVCLISFFLLATGLFPQMLNIFLN</sequence>
<dbReference type="GO" id="GO:0012505">
    <property type="term" value="C:endomembrane system"/>
    <property type="evidence" value="ECO:0007669"/>
    <property type="project" value="UniProtKB-SubCell"/>
</dbReference>
<dbReference type="AlphaFoldDB" id="H1Y7T7"/>
<feature type="transmembrane region" description="Helical" evidence="5">
    <location>
        <begin position="352"/>
        <end position="374"/>
    </location>
</feature>
<name>H1Y7T7_9SPHI</name>
<feature type="transmembrane region" description="Helical" evidence="5">
    <location>
        <begin position="394"/>
        <end position="415"/>
    </location>
</feature>
<feature type="transmembrane region" description="Helical" evidence="5">
    <location>
        <begin position="477"/>
        <end position="498"/>
    </location>
</feature>
<dbReference type="GO" id="GO:0048038">
    <property type="term" value="F:quinone binding"/>
    <property type="evidence" value="ECO:0007669"/>
    <property type="project" value="UniProtKB-KW"/>
</dbReference>
<feature type="transmembrane region" description="Helical" evidence="5">
    <location>
        <begin position="263"/>
        <end position="287"/>
    </location>
</feature>
<evidence type="ECO:0000259" key="7">
    <source>
        <dbReference type="Pfam" id="PF00361"/>
    </source>
</evidence>
<evidence type="ECO:0000313" key="8">
    <source>
        <dbReference type="EMBL" id="EHQ29932.1"/>
    </source>
</evidence>